<reference evidence="1 2" key="1">
    <citation type="journal article" date="2007" name="Appl. Environ. Microbiol.">
        <title>Rhizobial factors required for stem nodule maturation and maintenance in Sesbania rostrata-Azorhizobium caulinodans ORS571 symbiosis.</title>
        <authorList>
            <person name="Suzuki S."/>
            <person name="Aono T."/>
            <person name="Lee KB."/>
            <person name="Suzuki T."/>
            <person name="Liu CT."/>
            <person name="Miwa H."/>
            <person name="Wakao S."/>
            <person name="Iki T."/>
            <person name="Oyaizu H."/>
        </authorList>
    </citation>
    <scope>NUCLEOTIDE SEQUENCE [LARGE SCALE GENOMIC DNA]</scope>
    <source>
        <strain evidence="2">ATCC 43989 / DSM 5975 / JCM 20966 / LMG 6465 / NBRC 14845 / NCIMB 13405 / ORS 571</strain>
    </source>
</reference>
<evidence type="ECO:0000313" key="2">
    <source>
        <dbReference type="Proteomes" id="UP000000270"/>
    </source>
</evidence>
<keyword evidence="2" id="KW-1185">Reference proteome</keyword>
<dbReference type="Proteomes" id="UP000000270">
    <property type="component" value="Chromosome"/>
</dbReference>
<protein>
    <submittedName>
        <fullName evidence="1">Uncharacterized protein</fullName>
    </submittedName>
</protein>
<sequence length="144" mass="15910">MIVAVIAPAMKSRSKTVFWFKITGVTLALLMLLGIGVCRAFRTVAQVERPLFEVHVSPADACEAVRRKVIEQLDGRHPVSRSGCPGAKSSVWHDPANHVFIIVDQMDVQDQRGTPSVVRFQATARYTVAEDGRVHWTTISVTGR</sequence>
<reference evidence="1 2" key="3">
    <citation type="journal article" date="2008" name="BMC Genomics">
        <title>The genome of the versatile nitrogen fixer Azorhizobium caulinodans ORS571.</title>
        <authorList>
            <person name="Lee KB."/>
            <person name="Backer P.D."/>
            <person name="Aono T."/>
            <person name="Liu CT."/>
            <person name="Suzuki S."/>
            <person name="Suzuki T."/>
            <person name="Kaneko T."/>
            <person name="Yamada M."/>
            <person name="Tabata S."/>
            <person name="Kupfer D.M."/>
            <person name="Najar F.Z."/>
            <person name="Wiley G.B."/>
            <person name="Roe B."/>
            <person name="Binnewies T.T."/>
            <person name="Ussery D.W."/>
            <person name="D'Haeze W."/>
            <person name="Herder J.D."/>
            <person name="Gevers D."/>
            <person name="Vereecke D."/>
            <person name="Holsters M."/>
            <person name="Oyaizu H."/>
        </authorList>
    </citation>
    <scope>NUCLEOTIDE SEQUENCE [LARGE SCALE GENOMIC DNA]</scope>
    <source>
        <strain evidence="2">ATCC 43989 / DSM 5975 / JCM 20966 / LMG 6465 / NBRC 14845 / NCIMB 13405 / ORS 571</strain>
    </source>
</reference>
<evidence type="ECO:0000313" key="1">
    <source>
        <dbReference type="EMBL" id="BAF87561.1"/>
    </source>
</evidence>
<dbReference type="HOGENOM" id="CLU_1792508_0_0_5"/>
<name>A8HY10_AZOC5</name>
<reference evidence="2" key="2">
    <citation type="submission" date="2007-04" db="EMBL/GenBank/DDBJ databases">
        <title>Complete genome sequence of the nitrogen-fixing bacterium Azorhizobium caulinodans ORS571.</title>
        <authorList>
            <person name="Lee K.B."/>
            <person name="Backer P.D."/>
            <person name="Aono T."/>
            <person name="Liu C.T."/>
            <person name="Suzuki S."/>
            <person name="Suzuki T."/>
            <person name="Kaneko T."/>
            <person name="Yamada M."/>
            <person name="Tabata S."/>
            <person name="Kupfer D.M."/>
            <person name="Najar F.Z."/>
            <person name="Wiley G.B."/>
            <person name="Roe B."/>
            <person name="Binnewies T."/>
            <person name="Ussery D."/>
            <person name="Vereecke D."/>
            <person name="Gevers D."/>
            <person name="Holsters M."/>
            <person name="Oyaizu H."/>
        </authorList>
    </citation>
    <scope>NUCLEOTIDE SEQUENCE [LARGE SCALE GENOMIC DNA]</scope>
    <source>
        <strain evidence="2">ATCC 43989 / DSM 5975 / JCM 20966 / LMG 6465 / NBRC 14845 / NCIMB 13405 / ORS 571</strain>
    </source>
</reference>
<dbReference type="KEGG" id="azc:AZC_1563"/>
<dbReference type="RefSeq" id="WP_012170091.1">
    <property type="nucleotide sequence ID" value="NC_009937.1"/>
</dbReference>
<accession>A8HY10</accession>
<reference evidence="1 2" key="4">
    <citation type="journal article" date="2009" name="Appl. Environ. Microbiol.">
        <title>Comparative genome-wide transcriptional profiling of Azorhizobium caulinodans ORS571 grown under free-living and symbiotic conditions.</title>
        <authorList>
            <person name="Tsukada S."/>
            <person name="Aono T."/>
            <person name="Akiba N."/>
            <person name="Lee KB."/>
            <person name="Liu CT."/>
            <person name="Toyazaki H."/>
            <person name="Oyaizu H."/>
        </authorList>
    </citation>
    <scope>NUCLEOTIDE SEQUENCE [LARGE SCALE GENOMIC DNA]</scope>
    <source>
        <strain evidence="2">ATCC 43989 / DSM 5975 / JCM 20966 / LMG 6465 / NBRC 14845 / NCIMB 13405 / ORS 571</strain>
    </source>
</reference>
<proteinExistence type="predicted"/>
<reference evidence="1 2" key="5">
    <citation type="journal article" date="2010" name="Appl. Environ. Microbiol.">
        <title>phrR-like gene praR of Azorhizobium caulinodans ORS571 is essential for symbiosis with Sesbania rostrata and is involved in expression of reb genes.</title>
        <authorList>
            <person name="Akiba N."/>
            <person name="Aono T."/>
            <person name="Toyazaki H."/>
            <person name="Sato S."/>
            <person name="Oyaizu H."/>
        </authorList>
    </citation>
    <scope>NUCLEOTIDE SEQUENCE [LARGE SCALE GENOMIC DNA]</scope>
    <source>
        <strain evidence="2">ATCC 43989 / DSM 5975 / JCM 20966 / LMG 6465 / NBRC 14845 / NCIMB 13405 / ORS 571</strain>
    </source>
</reference>
<gene>
    <name evidence="1" type="ordered locus">AZC_1563</name>
</gene>
<dbReference type="EMBL" id="AP009384">
    <property type="protein sequence ID" value="BAF87561.1"/>
    <property type="molecule type" value="Genomic_DNA"/>
</dbReference>
<organism evidence="1 2">
    <name type="scientific">Azorhizobium caulinodans (strain ATCC 43989 / DSM 5975 / JCM 20966 / LMG 6465 / NBRC 14845 / NCIMB 13405 / ORS 571)</name>
    <dbReference type="NCBI Taxonomy" id="438753"/>
    <lineage>
        <taxon>Bacteria</taxon>
        <taxon>Pseudomonadati</taxon>
        <taxon>Pseudomonadota</taxon>
        <taxon>Alphaproteobacteria</taxon>
        <taxon>Hyphomicrobiales</taxon>
        <taxon>Xanthobacteraceae</taxon>
        <taxon>Azorhizobium</taxon>
    </lineage>
</organism>
<reference evidence="1 2" key="6">
    <citation type="journal article" date="2011" name="Appl. Environ. Microbiol.">
        <title>Involvement of the azorhizobial chromosome partition gene (parA) in the onset of bacteroid differentiation during Sesbania rostrata stem nodule development.</title>
        <authorList>
            <person name="Liu CT."/>
            <person name="Lee KB."/>
            <person name="Wang YS."/>
            <person name="Peng MH."/>
            <person name="Lee KT."/>
            <person name="Suzuki S."/>
            <person name="Suzuki T."/>
            <person name="Oyaizu H."/>
        </authorList>
    </citation>
    <scope>NUCLEOTIDE SEQUENCE [LARGE SCALE GENOMIC DNA]</scope>
    <source>
        <strain evidence="2">ATCC 43989 / DSM 5975 / JCM 20966 / LMG 6465 / NBRC 14845 / NCIMB 13405 / ORS 571</strain>
    </source>
</reference>
<dbReference type="AlphaFoldDB" id="A8HY10"/>